<dbReference type="InterPro" id="IPR011545">
    <property type="entry name" value="DEAD/DEAH_box_helicase_dom"/>
</dbReference>
<dbReference type="GO" id="GO:0004386">
    <property type="term" value="F:helicase activity"/>
    <property type="evidence" value="ECO:0007669"/>
    <property type="project" value="UniProtKB-KW"/>
</dbReference>
<reference evidence="8 9" key="1">
    <citation type="submission" date="2024-03" db="EMBL/GenBank/DDBJ databases">
        <title>Aureococcus anophagefferens CCMP1851 and Kratosvirus quantuckense: Draft genome of a second virus-susceptible host strain in the model system.</title>
        <authorList>
            <person name="Chase E."/>
            <person name="Truchon A.R."/>
            <person name="Schepens W."/>
            <person name="Wilhelm S.W."/>
        </authorList>
    </citation>
    <scope>NUCLEOTIDE SEQUENCE [LARGE SCALE GENOMIC DNA]</scope>
    <source>
        <strain evidence="8 9">CCMP1851</strain>
    </source>
</reference>
<feature type="compositionally biased region" description="Basic residues" evidence="5">
    <location>
        <begin position="489"/>
        <end position="503"/>
    </location>
</feature>
<evidence type="ECO:0000256" key="1">
    <source>
        <dbReference type="ARBA" id="ARBA00022741"/>
    </source>
</evidence>
<keyword evidence="9" id="KW-1185">Reference proteome</keyword>
<feature type="domain" description="Helicase C-terminal" evidence="7">
    <location>
        <begin position="309"/>
        <end position="463"/>
    </location>
</feature>
<organism evidence="8 9">
    <name type="scientific">Aureococcus anophagefferens</name>
    <name type="common">Harmful bloom alga</name>
    <dbReference type="NCBI Taxonomy" id="44056"/>
    <lineage>
        <taxon>Eukaryota</taxon>
        <taxon>Sar</taxon>
        <taxon>Stramenopiles</taxon>
        <taxon>Ochrophyta</taxon>
        <taxon>Pelagophyceae</taxon>
        <taxon>Pelagomonadales</taxon>
        <taxon>Pelagomonadaceae</taxon>
        <taxon>Aureococcus</taxon>
    </lineage>
</organism>
<dbReference type="CDD" id="cd00268">
    <property type="entry name" value="DEADc"/>
    <property type="match status" value="1"/>
</dbReference>
<feature type="region of interest" description="Disordered" evidence="5">
    <location>
        <begin position="454"/>
        <end position="503"/>
    </location>
</feature>
<dbReference type="Gene3D" id="3.40.50.300">
    <property type="entry name" value="P-loop containing nucleotide triphosphate hydrolases"/>
    <property type="match status" value="2"/>
</dbReference>
<evidence type="ECO:0000256" key="3">
    <source>
        <dbReference type="ARBA" id="ARBA00022806"/>
    </source>
</evidence>
<keyword evidence="1" id="KW-0547">Nucleotide-binding</keyword>
<evidence type="ECO:0000256" key="5">
    <source>
        <dbReference type="SAM" id="MobiDB-lite"/>
    </source>
</evidence>
<feature type="compositionally biased region" description="Basic and acidic residues" evidence="5">
    <location>
        <begin position="470"/>
        <end position="488"/>
    </location>
</feature>
<keyword evidence="3 8" id="KW-0347">Helicase</keyword>
<evidence type="ECO:0000256" key="2">
    <source>
        <dbReference type="ARBA" id="ARBA00022801"/>
    </source>
</evidence>
<comment type="caution">
    <text evidence="8">The sequence shown here is derived from an EMBL/GenBank/DDBJ whole genome shotgun (WGS) entry which is preliminary data.</text>
</comment>
<evidence type="ECO:0000313" key="9">
    <source>
        <dbReference type="Proteomes" id="UP001363151"/>
    </source>
</evidence>
<dbReference type="PROSITE" id="PS51194">
    <property type="entry name" value="HELICASE_CTER"/>
    <property type="match status" value="1"/>
</dbReference>
<dbReference type="PROSITE" id="PS51192">
    <property type="entry name" value="HELICASE_ATP_BIND_1"/>
    <property type="match status" value="1"/>
</dbReference>
<feature type="domain" description="Helicase ATP-binding" evidence="6">
    <location>
        <begin position="74"/>
        <end position="276"/>
    </location>
</feature>
<evidence type="ECO:0000256" key="4">
    <source>
        <dbReference type="ARBA" id="ARBA00022840"/>
    </source>
</evidence>
<keyword evidence="2" id="KW-0378">Hydrolase</keyword>
<dbReference type="Pfam" id="PF00271">
    <property type="entry name" value="Helicase_C"/>
    <property type="match status" value="1"/>
</dbReference>
<proteinExistence type="predicted"/>
<dbReference type="Proteomes" id="UP001363151">
    <property type="component" value="Unassembled WGS sequence"/>
</dbReference>
<dbReference type="SUPFAM" id="SSF52540">
    <property type="entry name" value="P-loop containing nucleoside triphosphate hydrolases"/>
    <property type="match status" value="1"/>
</dbReference>
<sequence>MLACVRALRSVPGLRGGLASSLKASTRPAAPLRSLAASEIQREGWGALGLYEGLVDAVETLELTAPSEIQKLAIPRVLGREDVMFAAETGSGKTLAYLLPVLSRLKAEEFAALSAGDGLGDLRQPRRPRAVVLVPTRELAAQVLQVAKSVAHVCKASCRGCFGGSDGVGKQRAKLGSAPYDILVATPGRFVKLWELGDVHVSRVSTVVVDEVDTMLSQGFGADLEKILKATKRIAKSRAKAEGGDAKPAQLVATTATMTKAVNKALGPRGARAENWAFLPELGFVESSQLHRAIATARLDTVDVVGKDKLAALSTSLQGGKGAALVFCNTVGACRAVEHGLRERGGDGDLFCYHGEMNSLEREASLADFRAAAAAGGAATLVCTDLAARGLDVPDVPRVVMFDFPRNSVDYIHRAGRTARAGSKGVVTALVAKPDRVLAAAISRAIANGEPLHELSSDKKAYQPGGSHAPKADPNSRRRKAAKDLDRAARHRGPPRKKKRRGS</sequence>
<keyword evidence="4" id="KW-0067">ATP-binding</keyword>
<dbReference type="SMART" id="SM00490">
    <property type="entry name" value="HELICc"/>
    <property type="match status" value="1"/>
</dbReference>
<dbReference type="SMART" id="SM00487">
    <property type="entry name" value="DEXDc"/>
    <property type="match status" value="1"/>
</dbReference>
<evidence type="ECO:0000313" key="8">
    <source>
        <dbReference type="EMBL" id="KAK7232489.1"/>
    </source>
</evidence>
<dbReference type="Pfam" id="PF00270">
    <property type="entry name" value="DEAD"/>
    <property type="match status" value="1"/>
</dbReference>
<evidence type="ECO:0000259" key="6">
    <source>
        <dbReference type="PROSITE" id="PS51192"/>
    </source>
</evidence>
<name>A0ABR1FKI5_AURAN</name>
<gene>
    <name evidence="8" type="ORF">SO694_00032371</name>
</gene>
<evidence type="ECO:0000259" key="7">
    <source>
        <dbReference type="PROSITE" id="PS51194"/>
    </source>
</evidence>
<dbReference type="InterPro" id="IPR044742">
    <property type="entry name" value="DEAD/DEAH_RhlB"/>
</dbReference>
<dbReference type="EMBL" id="JBBJCI010000368">
    <property type="protein sequence ID" value="KAK7232489.1"/>
    <property type="molecule type" value="Genomic_DNA"/>
</dbReference>
<dbReference type="PANTHER" id="PTHR47960">
    <property type="entry name" value="DEAD-BOX ATP-DEPENDENT RNA HELICASE 50"/>
    <property type="match status" value="1"/>
</dbReference>
<protein>
    <submittedName>
        <fullName evidence="8">Helicase</fullName>
    </submittedName>
</protein>
<dbReference type="CDD" id="cd18787">
    <property type="entry name" value="SF2_C_DEAD"/>
    <property type="match status" value="1"/>
</dbReference>
<dbReference type="InterPro" id="IPR001650">
    <property type="entry name" value="Helicase_C-like"/>
</dbReference>
<accession>A0ABR1FKI5</accession>
<dbReference type="InterPro" id="IPR027417">
    <property type="entry name" value="P-loop_NTPase"/>
</dbReference>
<dbReference type="InterPro" id="IPR014001">
    <property type="entry name" value="Helicase_ATP-bd"/>
</dbReference>